<name>A0A1I4WKJ7_9NEIS</name>
<protein>
    <submittedName>
        <fullName evidence="1">Uncharacterized protein</fullName>
    </submittedName>
</protein>
<reference evidence="2" key="1">
    <citation type="submission" date="2016-10" db="EMBL/GenBank/DDBJ databases">
        <authorList>
            <person name="Varghese N."/>
            <person name="Submissions S."/>
        </authorList>
    </citation>
    <scope>NUCLEOTIDE SEQUENCE [LARGE SCALE GENOMIC DNA]</scope>
    <source>
        <strain evidence="2">DSM 6150</strain>
    </source>
</reference>
<keyword evidence="2" id="KW-1185">Reference proteome</keyword>
<dbReference type="AlphaFoldDB" id="A0A1I4WKJ7"/>
<dbReference type="Proteomes" id="UP000242869">
    <property type="component" value="Unassembled WGS sequence"/>
</dbReference>
<organism evidence="1 2">
    <name type="scientific">Formivibrio citricus</name>
    <dbReference type="NCBI Taxonomy" id="83765"/>
    <lineage>
        <taxon>Bacteria</taxon>
        <taxon>Pseudomonadati</taxon>
        <taxon>Pseudomonadota</taxon>
        <taxon>Betaproteobacteria</taxon>
        <taxon>Neisseriales</taxon>
        <taxon>Chitinibacteraceae</taxon>
        <taxon>Formivibrio</taxon>
    </lineage>
</organism>
<dbReference type="STRING" id="83765.SAMN05660284_00670"/>
<evidence type="ECO:0000313" key="2">
    <source>
        <dbReference type="Proteomes" id="UP000242869"/>
    </source>
</evidence>
<proteinExistence type="predicted"/>
<accession>A0A1I4WKJ7</accession>
<gene>
    <name evidence="1" type="ORF">SAMN05660284_00670</name>
</gene>
<evidence type="ECO:0000313" key="1">
    <source>
        <dbReference type="EMBL" id="SFN14218.1"/>
    </source>
</evidence>
<dbReference type="EMBL" id="FOVE01000003">
    <property type="protein sequence ID" value="SFN14218.1"/>
    <property type="molecule type" value="Genomic_DNA"/>
</dbReference>
<sequence length="61" mass="6719">MSKPLTFKFSCSGQSERLYVGQASCKRCGFKWNGIRQSGMRKADCPRCGSGHTGWEITGSI</sequence>